<dbReference type="RefSeq" id="XP_060440556.1">
    <property type="nucleotide sequence ID" value="XM_060581475.1"/>
</dbReference>
<organism evidence="1 2">
    <name type="scientific">Colletotrichum phormii</name>
    <dbReference type="NCBI Taxonomy" id="359342"/>
    <lineage>
        <taxon>Eukaryota</taxon>
        <taxon>Fungi</taxon>
        <taxon>Dikarya</taxon>
        <taxon>Ascomycota</taxon>
        <taxon>Pezizomycotina</taxon>
        <taxon>Sordariomycetes</taxon>
        <taxon>Hypocreomycetidae</taxon>
        <taxon>Glomerellales</taxon>
        <taxon>Glomerellaceae</taxon>
        <taxon>Colletotrichum</taxon>
        <taxon>Colletotrichum acutatum species complex</taxon>
    </lineage>
</organism>
<comment type="caution">
    <text evidence="1">The sequence shown here is derived from an EMBL/GenBank/DDBJ whole genome shotgun (WGS) entry which is preliminary data.</text>
</comment>
<sequence>MATPCISQRCGLSGFKLQDNDIIVAMMQNGQQSVMMPNTRSKLEDYGFIECVGACPHLGGQATGCHKECTNQVHSPLRESLLKALAYRYEPTPTEAATRMKWLHQHVSSSPILRLVKPRLPEELRCRIAKYLLEGSSLHRYAVAYAQVLAKKATNVVPPISVVAKIWARFVDFEGTRYVSSLSNSCDEGHTERMFAPDASRRVKSVHIAENYLGVMQLLFCYSEQPPAVESCQGLWWRVIRLYDGPMLLTSTDGVKLRDVVSRDTDTNLHLKYLWSTPPSEPIRLVQLSPIPPSAQLSDLVCNGPRVTAYSVYWNCRIVYLHAHAEGEDLAFYNGYDDGIWVYCPLEQGEKVSEIWKYSQFKRGCVLIFKTTHNRVAYFGPQPKLQPFPVPNLIDLPRQDGGSRLFFEHSPLGVRMLAFETPIPTPASYSLALPTPSSQHPKSTFFEPYFYSTASLDGVVRIVPCQRYVRSMLRITGLLLQFSEGRQCCLGQVRLDSLGSPFQASSHQAVWLIFSKDDNRPFVSALELSEPEDKKGPCCLEIQVRGQLDWWFSSRQCQVCYQDKSSPPTRL</sequence>
<dbReference type="EMBL" id="JAHMHQ010000024">
    <property type="protein sequence ID" value="KAK1624561.1"/>
    <property type="molecule type" value="Genomic_DNA"/>
</dbReference>
<protein>
    <submittedName>
        <fullName evidence="1">Uncharacterized protein</fullName>
    </submittedName>
</protein>
<dbReference type="AlphaFoldDB" id="A0AAI9ZJL4"/>
<accession>A0AAI9ZJL4</accession>
<reference evidence="1" key="1">
    <citation type="submission" date="2021-06" db="EMBL/GenBank/DDBJ databases">
        <title>Comparative genomics, transcriptomics and evolutionary studies reveal genomic signatures of adaptation to plant cell wall in hemibiotrophic fungi.</title>
        <authorList>
            <consortium name="DOE Joint Genome Institute"/>
            <person name="Baroncelli R."/>
            <person name="Diaz J.F."/>
            <person name="Benocci T."/>
            <person name="Peng M."/>
            <person name="Battaglia E."/>
            <person name="Haridas S."/>
            <person name="Andreopoulos W."/>
            <person name="Labutti K."/>
            <person name="Pangilinan J."/>
            <person name="Floch G.L."/>
            <person name="Makela M.R."/>
            <person name="Henrissat B."/>
            <person name="Grigoriev I.V."/>
            <person name="Crouch J.A."/>
            <person name="De Vries R.P."/>
            <person name="Sukno S.A."/>
            <person name="Thon M.R."/>
        </authorList>
    </citation>
    <scope>NUCLEOTIDE SEQUENCE</scope>
    <source>
        <strain evidence="1">CBS 102054</strain>
    </source>
</reference>
<evidence type="ECO:0000313" key="2">
    <source>
        <dbReference type="Proteomes" id="UP001243989"/>
    </source>
</evidence>
<name>A0AAI9ZJL4_9PEZI</name>
<dbReference type="GeneID" id="85466337"/>
<dbReference type="Proteomes" id="UP001243989">
    <property type="component" value="Unassembled WGS sequence"/>
</dbReference>
<proteinExistence type="predicted"/>
<keyword evidence="2" id="KW-1185">Reference proteome</keyword>
<evidence type="ECO:0000313" key="1">
    <source>
        <dbReference type="EMBL" id="KAK1624561.1"/>
    </source>
</evidence>
<gene>
    <name evidence="1" type="ORF">BDP81DRAFT_110713</name>
</gene>